<dbReference type="AlphaFoldDB" id="A0A9N7VHK4"/>
<keyword evidence="3" id="KW-1185">Reference proteome</keyword>
<gene>
    <name evidence="2" type="ORF">PLEPLA_LOCUS40201</name>
</gene>
<feature type="compositionally biased region" description="Low complexity" evidence="1">
    <location>
        <begin position="95"/>
        <end position="107"/>
    </location>
</feature>
<dbReference type="Proteomes" id="UP001153269">
    <property type="component" value="Unassembled WGS sequence"/>
</dbReference>
<proteinExistence type="predicted"/>
<comment type="caution">
    <text evidence="2">The sequence shown here is derived from an EMBL/GenBank/DDBJ whole genome shotgun (WGS) entry which is preliminary data.</text>
</comment>
<sequence>MEASEVLPDADEPYKQEEERGRELGRRTGRDPGMHGRQLLWQVDEVRITRAAAGCGPLSTVAFAPTIGAVFVKRARATPQSPQGSTLSDTTGGFSLPAHSLHHLTSPPSFPSPPTPPPQRQSSISAGGGKHPQPGSAQELEPLSEHTNNTQG</sequence>
<evidence type="ECO:0000313" key="3">
    <source>
        <dbReference type="Proteomes" id="UP001153269"/>
    </source>
</evidence>
<organism evidence="2 3">
    <name type="scientific">Pleuronectes platessa</name>
    <name type="common">European plaice</name>
    <dbReference type="NCBI Taxonomy" id="8262"/>
    <lineage>
        <taxon>Eukaryota</taxon>
        <taxon>Metazoa</taxon>
        <taxon>Chordata</taxon>
        <taxon>Craniata</taxon>
        <taxon>Vertebrata</taxon>
        <taxon>Euteleostomi</taxon>
        <taxon>Actinopterygii</taxon>
        <taxon>Neopterygii</taxon>
        <taxon>Teleostei</taxon>
        <taxon>Neoteleostei</taxon>
        <taxon>Acanthomorphata</taxon>
        <taxon>Carangaria</taxon>
        <taxon>Pleuronectiformes</taxon>
        <taxon>Pleuronectoidei</taxon>
        <taxon>Pleuronectidae</taxon>
        <taxon>Pleuronectes</taxon>
    </lineage>
</organism>
<dbReference type="EMBL" id="CADEAL010004129">
    <property type="protein sequence ID" value="CAB1452451.1"/>
    <property type="molecule type" value="Genomic_DNA"/>
</dbReference>
<evidence type="ECO:0000313" key="2">
    <source>
        <dbReference type="EMBL" id="CAB1452451.1"/>
    </source>
</evidence>
<reference evidence="2" key="1">
    <citation type="submission" date="2020-03" db="EMBL/GenBank/DDBJ databases">
        <authorList>
            <person name="Weist P."/>
        </authorList>
    </citation>
    <scope>NUCLEOTIDE SEQUENCE</scope>
</reference>
<protein>
    <submittedName>
        <fullName evidence="2">Uncharacterized protein</fullName>
    </submittedName>
</protein>
<feature type="region of interest" description="Disordered" evidence="1">
    <location>
        <begin position="76"/>
        <end position="152"/>
    </location>
</feature>
<feature type="compositionally biased region" description="Pro residues" evidence="1">
    <location>
        <begin position="108"/>
        <end position="119"/>
    </location>
</feature>
<accession>A0A9N7VHK4</accession>
<name>A0A9N7VHK4_PLEPL</name>
<feature type="compositionally biased region" description="Polar residues" evidence="1">
    <location>
        <begin position="78"/>
        <end position="93"/>
    </location>
</feature>
<evidence type="ECO:0000256" key="1">
    <source>
        <dbReference type="SAM" id="MobiDB-lite"/>
    </source>
</evidence>
<feature type="compositionally biased region" description="Basic and acidic residues" evidence="1">
    <location>
        <begin position="12"/>
        <end position="34"/>
    </location>
</feature>
<feature type="region of interest" description="Disordered" evidence="1">
    <location>
        <begin position="1"/>
        <end position="36"/>
    </location>
</feature>